<dbReference type="AlphaFoldDB" id="A0A928VQR4"/>
<comment type="caution">
    <text evidence="2">The sequence shown here is derived from an EMBL/GenBank/DDBJ whole genome shotgun (WGS) entry which is preliminary data.</text>
</comment>
<evidence type="ECO:0000313" key="3">
    <source>
        <dbReference type="Proteomes" id="UP000625316"/>
    </source>
</evidence>
<protein>
    <submittedName>
        <fullName evidence="2">DNA double-strand break repair nuclease NurA</fullName>
    </submittedName>
</protein>
<accession>A0A928VQR4</accession>
<feature type="domain" description="NurA" evidence="1">
    <location>
        <begin position="97"/>
        <end position="355"/>
    </location>
</feature>
<sequence>MPIKPSQIIKQLQDKREDFSNFDQETFQILELYRSALKTAMATPSAAIIQQLQDIRECGAIPLEPITQDQSWILPFQTDWRSREESLAWVRKLLLGISTFAVDGSQIYPGRDLSIPIALVQIGWFENLHVPDGEYVKDIAAEVMTPTELRSERGDMADRKVNLRRFEMEVNRIIQYFEDNQKSDTALAFFDGSLVASFAEAFDEKTRQVYVNAICKLLEASQYFRVPVVGYIDTTSARDLTAMLRQLHHLPEPGAIQDAQLLNKIDHREMAWGERTPIFCCRRSGILNEYTESSGAIAFTYLKTNRDSLPARLEMPIWMYEAGIADRIIDWVRGEVIIGSGYPYVLETADQVAVVQGKDRQAFYKLFQDWAQAEELKLRLSRKMVSKMRRR</sequence>
<dbReference type="Proteomes" id="UP000625316">
    <property type="component" value="Unassembled WGS sequence"/>
</dbReference>
<evidence type="ECO:0000313" key="2">
    <source>
        <dbReference type="EMBL" id="MBE9032063.1"/>
    </source>
</evidence>
<keyword evidence="3" id="KW-1185">Reference proteome</keyword>
<proteinExistence type="predicted"/>
<dbReference type="Pfam" id="PF09376">
    <property type="entry name" value="NurA"/>
    <property type="match status" value="1"/>
</dbReference>
<dbReference type="EMBL" id="JADEXQ010000086">
    <property type="protein sequence ID" value="MBE9032063.1"/>
    <property type="molecule type" value="Genomic_DNA"/>
</dbReference>
<dbReference type="RefSeq" id="WP_264326889.1">
    <property type="nucleotide sequence ID" value="NZ_JADEXQ010000086.1"/>
</dbReference>
<gene>
    <name evidence="2" type="ORF">IQ266_20195</name>
</gene>
<dbReference type="InterPro" id="IPR018977">
    <property type="entry name" value="NurA_domain"/>
</dbReference>
<dbReference type="SMART" id="SM00933">
    <property type="entry name" value="NurA"/>
    <property type="match status" value="1"/>
</dbReference>
<name>A0A928VQR4_9CYAN</name>
<organism evidence="2 3">
    <name type="scientific">Romeriopsis navalis LEGE 11480</name>
    <dbReference type="NCBI Taxonomy" id="2777977"/>
    <lineage>
        <taxon>Bacteria</taxon>
        <taxon>Bacillati</taxon>
        <taxon>Cyanobacteriota</taxon>
        <taxon>Cyanophyceae</taxon>
        <taxon>Leptolyngbyales</taxon>
        <taxon>Leptolyngbyaceae</taxon>
        <taxon>Romeriopsis</taxon>
        <taxon>Romeriopsis navalis</taxon>
    </lineage>
</organism>
<reference evidence="2" key="1">
    <citation type="submission" date="2020-10" db="EMBL/GenBank/DDBJ databases">
        <authorList>
            <person name="Castelo-Branco R."/>
            <person name="Eusebio N."/>
            <person name="Adriana R."/>
            <person name="Vieira A."/>
            <person name="Brugerolle De Fraissinette N."/>
            <person name="Rezende De Castro R."/>
            <person name="Schneider M.P."/>
            <person name="Vasconcelos V."/>
            <person name="Leao P.N."/>
        </authorList>
    </citation>
    <scope>NUCLEOTIDE SEQUENCE</scope>
    <source>
        <strain evidence="2">LEGE 11480</strain>
    </source>
</reference>
<evidence type="ECO:0000259" key="1">
    <source>
        <dbReference type="SMART" id="SM00933"/>
    </source>
</evidence>